<protein>
    <submittedName>
        <fullName evidence="2">Uncharacterized protein</fullName>
    </submittedName>
</protein>
<name>A0A496PFL4_9MICC</name>
<comment type="caution">
    <text evidence="2">The sequence shown here is derived from an EMBL/GenBank/DDBJ whole genome shotgun (WGS) entry which is preliminary data.</text>
</comment>
<dbReference type="AlphaFoldDB" id="A0A496PFL4"/>
<keyword evidence="3" id="KW-1185">Reference proteome</keyword>
<feature type="compositionally biased region" description="Low complexity" evidence="1">
    <location>
        <begin position="271"/>
        <end position="284"/>
    </location>
</feature>
<proteinExistence type="predicted"/>
<feature type="region of interest" description="Disordered" evidence="1">
    <location>
        <begin position="271"/>
        <end position="314"/>
    </location>
</feature>
<evidence type="ECO:0000313" key="3">
    <source>
        <dbReference type="Proteomes" id="UP000273119"/>
    </source>
</evidence>
<evidence type="ECO:0000313" key="2">
    <source>
        <dbReference type="EMBL" id="RKW69386.1"/>
    </source>
</evidence>
<evidence type="ECO:0000256" key="1">
    <source>
        <dbReference type="SAM" id="MobiDB-lite"/>
    </source>
</evidence>
<accession>A0A496PFL4</accession>
<organism evidence="2 3">
    <name type="scientific">Galactobacter caseinivorans</name>
    <dbReference type="NCBI Taxonomy" id="2676123"/>
    <lineage>
        <taxon>Bacteria</taxon>
        <taxon>Bacillati</taxon>
        <taxon>Actinomycetota</taxon>
        <taxon>Actinomycetes</taxon>
        <taxon>Micrococcales</taxon>
        <taxon>Micrococcaceae</taxon>
        <taxon>Galactobacter</taxon>
    </lineage>
</organism>
<gene>
    <name evidence="2" type="ORF">DWQ67_13490</name>
</gene>
<reference evidence="2 3" key="1">
    <citation type="submission" date="2018-07" db="EMBL/GenBank/DDBJ databases">
        <title>Arthrobacter sp. nov., isolated from raw cow's milk with high bacterial count.</title>
        <authorList>
            <person name="Hahne J."/>
            <person name="Isele D."/>
            <person name="Lipski A."/>
        </authorList>
    </citation>
    <scope>NUCLEOTIDE SEQUENCE [LARGE SCALE GENOMIC DNA]</scope>
    <source>
        <strain evidence="2 3">JZ R-183</strain>
    </source>
</reference>
<sequence length="314" mass="34990">MPMNRADLKIYNTLIDAALAAVPRDTDRRVRQFMGKKVKNTLGIDEVNSTLEMGYMANLWAALGYQDAMRHLFEAMMIRLASQEGRRTPNSLSTSLLGWPAEYANLTGYAHLFNRTNTPYFPLSRQIDDPIFTNPSDYRQRTMGTPQAPGSSWGFKDVVVPMRFILDDMEYMGLHRLATTNDWGWNRERFNQELELHATNLRQFLGYPATKPHMPVDPHVFIPDGFTHFPVQHATDAVPSPEPSRPLSGLEHLPAPIPTNNPLPPGILLNHPNGIPVGGTTTTPTPQPPSTPATDLPAAQMPGPDADPTPLWAH</sequence>
<dbReference type="EMBL" id="QQXL01000011">
    <property type="protein sequence ID" value="RKW69386.1"/>
    <property type="molecule type" value="Genomic_DNA"/>
</dbReference>
<dbReference type="Proteomes" id="UP000273119">
    <property type="component" value="Unassembled WGS sequence"/>
</dbReference>
<feature type="non-terminal residue" evidence="2">
    <location>
        <position position="314"/>
    </location>
</feature>